<dbReference type="Proteomes" id="UP000289758">
    <property type="component" value="Unassembled WGS sequence"/>
</dbReference>
<evidence type="ECO:0000256" key="1">
    <source>
        <dbReference type="SAM" id="Phobius"/>
    </source>
</evidence>
<organism evidence="2 3">
    <name type="scientific">Halarcobacter ebronensis</name>
    <dbReference type="NCBI Taxonomy" id="1462615"/>
    <lineage>
        <taxon>Bacteria</taxon>
        <taxon>Pseudomonadati</taxon>
        <taxon>Campylobacterota</taxon>
        <taxon>Epsilonproteobacteria</taxon>
        <taxon>Campylobacterales</taxon>
        <taxon>Arcobacteraceae</taxon>
        <taxon>Halarcobacter</taxon>
    </lineage>
</organism>
<feature type="transmembrane region" description="Helical" evidence="1">
    <location>
        <begin position="9"/>
        <end position="33"/>
    </location>
</feature>
<protein>
    <submittedName>
        <fullName evidence="2">Uncharacterized protein</fullName>
    </submittedName>
</protein>
<name>A0A4V1LZX3_9BACT</name>
<gene>
    <name evidence="2" type="ORF">CRV07_13660</name>
</gene>
<keyword evidence="1" id="KW-0812">Transmembrane</keyword>
<keyword evidence="1" id="KW-1133">Transmembrane helix</keyword>
<reference evidence="2 3" key="1">
    <citation type="submission" date="2017-10" db="EMBL/GenBank/DDBJ databases">
        <title>Genomics of the genus Arcobacter.</title>
        <authorList>
            <person name="Perez-Cataluna A."/>
            <person name="Figueras M.J."/>
        </authorList>
    </citation>
    <scope>NUCLEOTIDE SEQUENCE [LARGE SCALE GENOMIC DNA]</scope>
    <source>
        <strain evidence="2 3">CECT 8441</strain>
    </source>
</reference>
<keyword evidence="3" id="KW-1185">Reference proteome</keyword>
<feature type="transmembrane region" description="Helical" evidence="1">
    <location>
        <begin position="39"/>
        <end position="57"/>
    </location>
</feature>
<keyword evidence="1" id="KW-0472">Membrane</keyword>
<accession>A0A4V1LZX3</accession>
<proteinExistence type="predicted"/>
<dbReference type="RefSeq" id="WP_129088173.1">
    <property type="nucleotide sequence ID" value="NZ_CP053836.1"/>
</dbReference>
<sequence length="154" mass="18138">MLEVIYKNFLILFITIFLIMLTYTGYLFLYGQIDNSTLVIHKVAGILLIILSLLHFYTKRKKVKKLLNEFIHIFTNEKVTLDNDMDLLIDLVENKTLEEICILFNISFEELNTVFEKNSIKKCSKEVTLKEVSDINSFKIFPLIVKILEQKIRK</sequence>
<dbReference type="OrthoDB" id="5366183at2"/>
<dbReference type="AlphaFoldDB" id="A0A4V1LZX3"/>
<evidence type="ECO:0000313" key="3">
    <source>
        <dbReference type="Proteomes" id="UP000289758"/>
    </source>
</evidence>
<evidence type="ECO:0000313" key="2">
    <source>
        <dbReference type="EMBL" id="RXK02511.1"/>
    </source>
</evidence>
<dbReference type="EMBL" id="PDKK01000015">
    <property type="protein sequence ID" value="RXK02511.1"/>
    <property type="molecule type" value="Genomic_DNA"/>
</dbReference>
<comment type="caution">
    <text evidence="2">The sequence shown here is derived from an EMBL/GenBank/DDBJ whole genome shotgun (WGS) entry which is preliminary data.</text>
</comment>